<dbReference type="EC" id="1.7.1.17" evidence="6"/>
<comment type="caution">
    <text evidence="6">Lacks conserved residue(s) required for the propagation of feature annotation.</text>
</comment>
<comment type="function">
    <text evidence="6">Quinone reductase that provides resistance to thiol-specific stress caused by electrophilic quinones.</text>
</comment>
<dbReference type="InterPro" id="IPR023048">
    <property type="entry name" value="NADH:quinone_OxRdtase_FMN_depd"/>
</dbReference>
<comment type="similarity">
    <text evidence="6">Belongs to the azoreductase type 1 family.</text>
</comment>
<dbReference type="InterPro" id="IPR003680">
    <property type="entry name" value="Flavodoxin_fold"/>
</dbReference>
<protein>
    <recommendedName>
        <fullName evidence="6">FMN dependent NADH:quinone oxidoreductase</fullName>
        <ecNumber evidence="6">1.6.5.-</ecNumber>
    </recommendedName>
    <alternativeName>
        <fullName evidence="6">Azo-dye reductase</fullName>
    </alternativeName>
    <alternativeName>
        <fullName evidence="6">FMN-dependent NADH-azo compound oxidoreductase</fullName>
    </alternativeName>
    <alternativeName>
        <fullName evidence="6">FMN-dependent NADH-azoreductase</fullName>
        <ecNumber evidence="6">1.7.1.17</ecNumber>
    </alternativeName>
</protein>
<dbReference type="Proteomes" id="UP001279642">
    <property type="component" value="Unassembled WGS sequence"/>
</dbReference>
<dbReference type="HAMAP" id="MF_01216">
    <property type="entry name" value="Azoreductase_type1"/>
    <property type="match status" value="1"/>
</dbReference>
<evidence type="ECO:0000256" key="3">
    <source>
        <dbReference type="ARBA" id="ARBA00023002"/>
    </source>
</evidence>
<dbReference type="EMBL" id="JAXCLW010000005">
    <property type="protein sequence ID" value="MDY0884626.1"/>
    <property type="molecule type" value="Genomic_DNA"/>
</dbReference>
<dbReference type="PANTHER" id="PTHR43741:SF4">
    <property type="entry name" value="FMN-DEPENDENT NADH:QUINONE OXIDOREDUCTASE"/>
    <property type="match status" value="1"/>
</dbReference>
<keyword evidence="3 6" id="KW-0560">Oxidoreductase</keyword>
<dbReference type="InterPro" id="IPR029039">
    <property type="entry name" value="Flavoprotein-like_sf"/>
</dbReference>
<feature type="domain" description="Flavodoxin-like fold" evidence="7">
    <location>
        <begin position="2"/>
        <end position="191"/>
    </location>
</feature>
<evidence type="ECO:0000313" key="9">
    <source>
        <dbReference type="Proteomes" id="UP001279642"/>
    </source>
</evidence>
<dbReference type="InterPro" id="IPR050104">
    <property type="entry name" value="FMN-dep_NADH:Q_OxRdtase_AzoR1"/>
</dbReference>
<dbReference type="PANTHER" id="PTHR43741">
    <property type="entry name" value="FMN-DEPENDENT NADH-AZOREDUCTASE 1"/>
    <property type="match status" value="1"/>
</dbReference>
<evidence type="ECO:0000256" key="4">
    <source>
        <dbReference type="ARBA" id="ARBA00023027"/>
    </source>
</evidence>
<reference evidence="8 9" key="1">
    <citation type="journal article" date="2016" name="Antonie Van Leeuwenhoek">
        <title>Dongia soli sp. nov., isolated from soil from Dokdo, Korea.</title>
        <authorList>
            <person name="Kim D.U."/>
            <person name="Lee H."/>
            <person name="Kim H."/>
            <person name="Kim S.G."/>
            <person name="Ka J.O."/>
        </authorList>
    </citation>
    <scope>NUCLEOTIDE SEQUENCE [LARGE SCALE GENOMIC DNA]</scope>
    <source>
        <strain evidence="8 9">D78</strain>
    </source>
</reference>
<name>A0ABU5EE71_9PROT</name>
<evidence type="ECO:0000256" key="1">
    <source>
        <dbReference type="ARBA" id="ARBA00022630"/>
    </source>
</evidence>
<keyword evidence="2 6" id="KW-0288">FMN</keyword>
<proteinExistence type="inferred from homology"/>
<keyword evidence="4 6" id="KW-0520">NAD</keyword>
<comment type="cofactor">
    <cofactor evidence="6">
        <name>FMN</name>
        <dbReference type="ChEBI" id="CHEBI:58210"/>
    </cofactor>
    <text evidence="6">Binds 1 FMN per subunit.</text>
</comment>
<dbReference type="Gene3D" id="3.40.50.360">
    <property type="match status" value="1"/>
</dbReference>
<gene>
    <name evidence="6" type="primary">azoR</name>
    <name evidence="8" type="ORF">SMD27_17415</name>
</gene>
<evidence type="ECO:0000259" key="7">
    <source>
        <dbReference type="Pfam" id="PF02525"/>
    </source>
</evidence>
<organism evidence="8 9">
    <name type="scientific">Dongia soli</name>
    <dbReference type="NCBI Taxonomy" id="600628"/>
    <lineage>
        <taxon>Bacteria</taxon>
        <taxon>Pseudomonadati</taxon>
        <taxon>Pseudomonadota</taxon>
        <taxon>Alphaproteobacteria</taxon>
        <taxon>Rhodospirillales</taxon>
        <taxon>Dongiaceae</taxon>
        <taxon>Dongia</taxon>
    </lineage>
</organism>
<comment type="function">
    <text evidence="6">Also exhibits azoreductase activity. Catalyzes the reductive cleavage of the azo bond in aromatic azo compounds to the corresponding amines.</text>
</comment>
<comment type="catalytic activity">
    <reaction evidence="6">
        <text>2 a quinone + NADH + H(+) = 2 a 1,4-benzosemiquinone + NAD(+)</text>
        <dbReference type="Rhea" id="RHEA:65952"/>
        <dbReference type="ChEBI" id="CHEBI:15378"/>
        <dbReference type="ChEBI" id="CHEBI:57540"/>
        <dbReference type="ChEBI" id="CHEBI:57945"/>
        <dbReference type="ChEBI" id="CHEBI:132124"/>
        <dbReference type="ChEBI" id="CHEBI:134225"/>
    </reaction>
</comment>
<comment type="catalytic activity">
    <reaction evidence="5">
        <text>N,N-dimethyl-1,4-phenylenediamine + anthranilate + 2 NAD(+) = 2-(4-dimethylaminophenyl)diazenylbenzoate + 2 NADH + 2 H(+)</text>
        <dbReference type="Rhea" id="RHEA:55872"/>
        <dbReference type="ChEBI" id="CHEBI:15378"/>
        <dbReference type="ChEBI" id="CHEBI:15783"/>
        <dbReference type="ChEBI" id="CHEBI:16567"/>
        <dbReference type="ChEBI" id="CHEBI:57540"/>
        <dbReference type="ChEBI" id="CHEBI:57945"/>
        <dbReference type="ChEBI" id="CHEBI:71579"/>
        <dbReference type="EC" id="1.7.1.17"/>
    </reaction>
    <physiologicalReaction direction="right-to-left" evidence="5">
        <dbReference type="Rhea" id="RHEA:55874"/>
    </physiologicalReaction>
</comment>
<dbReference type="RefSeq" id="WP_320509699.1">
    <property type="nucleotide sequence ID" value="NZ_JAXCLW010000005.1"/>
</dbReference>
<dbReference type="SUPFAM" id="SSF52218">
    <property type="entry name" value="Flavoproteins"/>
    <property type="match status" value="1"/>
</dbReference>
<comment type="caution">
    <text evidence="8">The sequence shown here is derived from an EMBL/GenBank/DDBJ whole genome shotgun (WGS) entry which is preliminary data.</text>
</comment>
<evidence type="ECO:0000313" key="8">
    <source>
        <dbReference type="EMBL" id="MDY0884626.1"/>
    </source>
</evidence>
<keyword evidence="1 6" id="KW-0285">Flavoprotein</keyword>
<accession>A0ABU5EE71</accession>
<evidence type="ECO:0000256" key="5">
    <source>
        <dbReference type="ARBA" id="ARBA00048542"/>
    </source>
</evidence>
<evidence type="ECO:0000256" key="2">
    <source>
        <dbReference type="ARBA" id="ARBA00022643"/>
    </source>
</evidence>
<comment type="subunit">
    <text evidence="6">Homodimer.</text>
</comment>
<evidence type="ECO:0000256" key="6">
    <source>
        <dbReference type="HAMAP-Rule" id="MF_01216"/>
    </source>
</evidence>
<feature type="binding site" evidence="6">
    <location>
        <position position="10"/>
    </location>
    <ligand>
        <name>FMN</name>
        <dbReference type="ChEBI" id="CHEBI:58210"/>
    </ligand>
</feature>
<dbReference type="Pfam" id="PF02525">
    <property type="entry name" value="Flavodoxin_2"/>
    <property type="match status" value="1"/>
</dbReference>
<sequence length="215" mass="23228">MKNILHVSCSPRGETAESSKLAQKIIGFLRQKEPTAIVVNRVIGDGTLSHIDKDYAISQGSSADVSQEGSMAQSEELIRELEAADVVVIGTPMHNFTVPSVLKAWIDHVVRARRTFNTTRAGKVGTLRDRPVFIAIASGGRFSGERARQPDFLTPYLKAILATIGLHDLTFFSVQGTGAAPEAVVESRIEADHALQAYFSASPAITSTVLKERAI</sequence>
<keyword evidence="9" id="KW-1185">Reference proteome</keyword>
<dbReference type="EC" id="1.6.5.-" evidence="6"/>